<gene>
    <name evidence="2" type="ORF">Lyrsu03_00057</name>
</gene>
<reference evidence="2" key="1">
    <citation type="journal article" date="2024" name="J. Gen. Virol.">
        <title>Novel phages of Pseudomonas syringae unveil numerous potential auxiliary metabolic genes.</title>
        <authorList>
            <person name="Feltin C."/>
            <person name="Garneau J.R."/>
            <person name="Morris C.E."/>
            <person name="Berard A."/>
            <person name="Torres-Barcelo C."/>
        </authorList>
    </citation>
    <scope>NUCLEOTIDE SEQUENCE</scope>
</reference>
<evidence type="ECO:0000256" key="1">
    <source>
        <dbReference type="SAM" id="Phobius"/>
    </source>
</evidence>
<sequence length="152" mass="16841">MTTLNDALVQIIQTTSGAVEKGIGFLSEQIPDVIQQLLLWKFCEALVYGAVGVLILVFLGALLYNVMKKPELIPPQPIPEGHRYYHEPSRKFVPTVWRDTDGDLLPTIIIPGIGLLVGIPLSFSLLIQLVTALQIYVAPKVYLIEYASKLVQ</sequence>
<accession>A0AAU6VZY4</accession>
<keyword evidence="1" id="KW-0472">Membrane</keyword>
<feature type="transmembrane region" description="Helical" evidence="1">
    <location>
        <begin position="45"/>
        <end position="67"/>
    </location>
</feature>
<dbReference type="EMBL" id="PP179314">
    <property type="protein sequence ID" value="XAI69855.1"/>
    <property type="molecule type" value="Genomic_DNA"/>
</dbReference>
<protein>
    <recommendedName>
        <fullName evidence="3">Holin</fullName>
    </recommendedName>
</protein>
<organism evidence="2">
    <name type="scientific">Pseudomonas phage Lyrsu03</name>
    <dbReference type="NCBI Taxonomy" id="3138537"/>
    <lineage>
        <taxon>Viruses</taxon>
    </lineage>
</organism>
<evidence type="ECO:0008006" key="3">
    <source>
        <dbReference type="Google" id="ProtNLM"/>
    </source>
</evidence>
<feature type="transmembrane region" description="Helical" evidence="1">
    <location>
        <begin position="108"/>
        <end position="130"/>
    </location>
</feature>
<keyword evidence="1" id="KW-0812">Transmembrane</keyword>
<evidence type="ECO:0000313" key="2">
    <source>
        <dbReference type="EMBL" id="XAI69855.1"/>
    </source>
</evidence>
<keyword evidence="1" id="KW-1133">Transmembrane helix</keyword>
<name>A0AAU6VZY4_9VIRU</name>
<proteinExistence type="predicted"/>